<dbReference type="CDD" id="cd00448">
    <property type="entry name" value="YjgF_YER057c_UK114_family"/>
    <property type="match status" value="1"/>
</dbReference>
<dbReference type="Pfam" id="PF01042">
    <property type="entry name" value="Ribonuc_L-PSP"/>
    <property type="match status" value="1"/>
</dbReference>
<dbReference type="EMBL" id="JARPUR010000004">
    <property type="protein sequence ID" value="KAK4877290.1"/>
    <property type="molecule type" value="Genomic_DNA"/>
</dbReference>
<dbReference type="InterPro" id="IPR006056">
    <property type="entry name" value="RidA"/>
</dbReference>
<comment type="caution">
    <text evidence="3">The sequence shown here is derived from an EMBL/GenBank/DDBJ whole genome shotgun (WGS) entry which is preliminary data.</text>
</comment>
<dbReference type="GO" id="GO:0005739">
    <property type="term" value="C:mitochondrion"/>
    <property type="evidence" value="ECO:0007669"/>
    <property type="project" value="TreeGrafter"/>
</dbReference>
<dbReference type="Proteomes" id="UP001353858">
    <property type="component" value="Unassembled WGS sequence"/>
</dbReference>
<evidence type="ECO:0000313" key="3">
    <source>
        <dbReference type="EMBL" id="KAK4877290.1"/>
    </source>
</evidence>
<dbReference type="GO" id="GO:0005829">
    <property type="term" value="C:cytosol"/>
    <property type="evidence" value="ECO:0007669"/>
    <property type="project" value="TreeGrafter"/>
</dbReference>
<reference evidence="4" key="1">
    <citation type="submission" date="2023-01" db="EMBL/GenBank/DDBJ databases">
        <title>Key to firefly adult light organ development and bioluminescence: homeobox transcription factors regulate luciferase expression and transportation to peroxisome.</title>
        <authorList>
            <person name="Fu X."/>
        </authorList>
    </citation>
    <scope>NUCLEOTIDE SEQUENCE [LARGE SCALE GENOMIC DNA]</scope>
</reference>
<dbReference type="PANTHER" id="PTHR11803:SF39">
    <property type="entry name" value="2-IMINOBUTANOATE_2-IMINOPROPANOATE DEAMINASE"/>
    <property type="match status" value="1"/>
</dbReference>
<organism evidence="3 4">
    <name type="scientific">Aquatica leii</name>
    <dbReference type="NCBI Taxonomy" id="1421715"/>
    <lineage>
        <taxon>Eukaryota</taxon>
        <taxon>Metazoa</taxon>
        <taxon>Ecdysozoa</taxon>
        <taxon>Arthropoda</taxon>
        <taxon>Hexapoda</taxon>
        <taxon>Insecta</taxon>
        <taxon>Pterygota</taxon>
        <taxon>Neoptera</taxon>
        <taxon>Endopterygota</taxon>
        <taxon>Coleoptera</taxon>
        <taxon>Polyphaga</taxon>
        <taxon>Elateriformia</taxon>
        <taxon>Elateroidea</taxon>
        <taxon>Lampyridae</taxon>
        <taxon>Luciolinae</taxon>
        <taxon>Aquatica</taxon>
    </lineage>
</organism>
<evidence type="ECO:0000256" key="1">
    <source>
        <dbReference type="ARBA" id="ARBA00010552"/>
    </source>
</evidence>
<dbReference type="NCBIfam" id="TIGR00004">
    <property type="entry name" value="Rid family detoxifying hydrolase"/>
    <property type="match status" value="1"/>
</dbReference>
<evidence type="ECO:0000313" key="4">
    <source>
        <dbReference type="Proteomes" id="UP001353858"/>
    </source>
</evidence>
<comment type="similarity">
    <text evidence="1">Belongs to the RutC family.</text>
</comment>
<sequence>MAHLIRKLISTFKAPKPVAPYSQAVVWDRTVYVSGVLGLDKDSMQLVPGGTSAETRQALVNLGYILEAADSGYAKVVKTTILLKNMNDFVAVNEVYKEFFKTDYPARTAYQVTNLPLNANVEIEVIAGTGDVSTIHSKFATLRNLLKKWPGEKYFGVYRFLPLFFILGAALEFSMINWKVGEINFYRTFKKRQAKNIVDKQVEN</sequence>
<name>A0AAN7SQ27_9COLE</name>
<dbReference type="Pfam" id="PF15114">
    <property type="entry name" value="UPF0640"/>
    <property type="match status" value="1"/>
</dbReference>
<dbReference type="Gene3D" id="3.30.1330.40">
    <property type="entry name" value="RutC-like"/>
    <property type="match status" value="1"/>
</dbReference>
<protein>
    <submittedName>
        <fullName evidence="3">Uncharacterized protein</fullName>
    </submittedName>
</protein>
<evidence type="ECO:0000256" key="2">
    <source>
        <dbReference type="SAM" id="Phobius"/>
    </source>
</evidence>
<dbReference type="GO" id="GO:0019239">
    <property type="term" value="F:deaminase activity"/>
    <property type="evidence" value="ECO:0007669"/>
    <property type="project" value="TreeGrafter"/>
</dbReference>
<dbReference type="SUPFAM" id="SSF55298">
    <property type="entry name" value="YjgF-like"/>
    <property type="match status" value="1"/>
</dbReference>
<feature type="transmembrane region" description="Helical" evidence="2">
    <location>
        <begin position="157"/>
        <end position="176"/>
    </location>
</feature>
<dbReference type="AlphaFoldDB" id="A0AAN7SQ27"/>
<keyword evidence="2" id="KW-0812">Transmembrane</keyword>
<dbReference type="PANTHER" id="PTHR11803">
    <property type="entry name" value="2-IMINOBUTANOATE/2-IMINOPROPANOATE DEAMINASE RIDA"/>
    <property type="match status" value="1"/>
</dbReference>
<keyword evidence="2" id="KW-1133">Transmembrane helix</keyword>
<accession>A0AAN7SQ27</accession>
<keyword evidence="2" id="KW-0472">Membrane</keyword>
<dbReference type="InterPro" id="IPR028183">
    <property type="entry name" value="UQCC5"/>
</dbReference>
<dbReference type="InterPro" id="IPR006175">
    <property type="entry name" value="YjgF/YER057c/UK114"/>
</dbReference>
<gene>
    <name evidence="3" type="ORF">RN001_009796</name>
</gene>
<dbReference type="FunFam" id="3.30.1330.40:FF:000001">
    <property type="entry name" value="L-PSP family endoribonuclease"/>
    <property type="match status" value="1"/>
</dbReference>
<proteinExistence type="inferred from homology"/>
<keyword evidence="4" id="KW-1185">Reference proteome</keyword>
<dbReference type="InterPro" id="IPR035959">
    <property type="entry name" value="RutC-like_sf"/>
</dbReference>